<feature type="compositionally biased region" description="Basic and acidic residues" evidence="1">
    <location>
        <begin position="15"/>
        <end position="27"/>
    </location>
</feature>
<reference evidence="2 3" key="1">
    <citation type="journal article" date="2015" name="Fungal Genet. Biol.">
        <title>Evolution of novel wood decay mechanisms in Agaricales revealed by the genome sequences of Fistulina hepatica and Cylindrobasidium torrendii.</title>
        <authorList>
            <person name="Floudas D."/>
            <person name="Held B.W."/>
            <person name="Riley R."/>
            <person name="Nagy L.G."/>
            <person name="Koehler G."/>
            <person name="Ransdell A.S."/>
            <person name="Younus H."/>
            <person name="Chow J."/>
            <person name="Chiniquy J."/>
            <person name="Lipzen A."/>
            <person name="Tritt A."/>
            <person name="Sun H."/>
            <person name="Haridas S."/>
            <person name="LaButti K."/>
            <person name="Ohm R.A."/>
            <person name="Kues U."/>
            <person name="Blanchette R.A."/>
            <person name="Grigoriev I.V."/>
            <person name="Minto R.E."/>
            <person name="Hibbett D.S."/>
        </authorList>
    </citation>
    <scope>NUCLEOTIDE SEQUENCE [LARGE SCALE GENOMIC DNA]</scope>
    <source>
        <strain evidence="2 3">FP15055 ss-10</strain>
    </source>
</reference>
<name>A0A0D7AU29_9AGAR</name>
<dbReference type="OrthoDB" id="3252135at2759"/>
<evidence type="ECO:0008006" key="4">
    <source>
        <dbReference type="Google" id="ProtNLM"/>
    </source>
</evidence>
<protein>
    <recommendedName>
        <fullName evidence="4">Arrestin-like N-terminal domain-containing protein</fullName>
    </recommendedName>
</protein>
<dbReference type="Proteomes" id="UP000054007">
    <property type="component" value="Unassembled WGS sequence"/>
</dbReference>
<dbReference type="AlphaFoldDB" id="A0A0D7AU29"/>
<feature type="region of interest" description="Disordered" evidence="1">
    <location>
        <begin position="324"/>
        <end position="344"/>
    </location>
</feature>
<dbReference type="EMBL" id="KN880888">
    <property type="protein sequence ID" value="KIY61697.1"/>
    <property type="molecule type" value="Genomic_DNA"/>
</dbReference>
<organism evidence="2 3">
    <name type="scientific">Cylindrobasidium torrendii FP15055 ss-10</name>
    <dbReference type="NCBI Taxonomy" id="1314674"/>
    <lineage>
        <taxon>Eukaryota</taxon>
        <taxon>Fungi</taxon>
        <taxon>Dikarya</taxon>
        <taxon>Basidiomycota</taxon>
        <taxon>Agaricomycotina</taxon>
        <taxon>Agaricomycetes</taxon>
        <taxon>Agaricomycetidae</taxon>
        <taxon>Agaricales</taxon>
        <taxon>Marasmiineae</taxon>
        <taxon>Physalacriaceae</taxon>
        <taxon>Cylindrobasidium</taxon>
    </lineage>
</organism>
<dbReference type="STRING" id="1314674.A0A0D7AU29"/>
<evidence type="ECO:0000313" key="2">
    <source>
        <dbReference type="EMBL" id="KIY61697.1"/>
    </source>
</evidence>
<sequence>MSDDARAQPPSYSTRLRDGEARLEHSPSRSRRSSASTDTWMKTQGHVTLALAEQDRSLAQPVYGRTGRIHGAVLLDDRSSVGSVKLQLVGFIRSANPRGQQREIPLLNMGLDIWPAPEQQDPVCPGALTFSFRIPDGFFDHNLKGAAPLPPSYSSVKDDFELTVGYELIINVEHKRGRALGMFNRSVRICVPIIHKPATRPVRPLLQHPVFFSSVKVSPEEWKQTVVPMNTKTEGSGPAVDPVNCSLFIPALQVFAVTDKIPVHVQITGTLTSLVLLFPSPGPRPPSPSDSLRYLTLKLLRQVTVEIEGKEAYRNVVIGTGELRPVPPPAESSTPPNRHRGGQEHMDWEGQLKCESEDTVGSFSSVGCSVKDYIVFEVDPHPESPFSKTVVAMGCRIVTNPWTEEV</sequence>
<feature type="region of interest" description="Disordered" evidence="1">
    <location>
        <begin position="1"/>
        <end position="39"/>
    </location>
</feature>
<evidence type="ECO:0000256" key="1">
    <source>
        <dbReference type="SAM" id="MobiDB-lite"/>
    </source>
</evidence>
<accession>A0A0D7AU29</accession>
<evidence type="ECO:0000313" key="3">
    <source>
        <dbReference type="Proteomes" id="UP000054007"/>
    </source>
</evidence>
<gene>
    <name evidence="2" type="ORF">CYLTODRAFT_208230</name>
</gene>
<keyword evidence="3" id="KW-1185">Reference proteome</keyword>
<proteinExistence type="predicted"/>